<proteinExistence type="predicted"/>
<name>A0A2P5DQH4_PARAD</name>
<accession>A0A2P5DQH4</accession>
<dbReference type="EMBL" id="JXTB01000023">
    <property type="protein sequence ID" value="PON75509.1"/>
    <property type="molecule type" value="Genomic_DNA"/>
</dbReference>
<comment type="caution">
    <text evidence="1">The sequence shown here is derived from an EMBL/GenBank/DDBJ whole genome shotgun (WGS) entry which is preliminary data.</text>
</comment>
<organism evidence="1 2">
    <name type="scientific">Parasponia andersonii</name>
    <name type="common">Sponia andersonii</name>
    <dbReference type="NCBI Taxonomy" id="3476"/>
    <lineage>
        <taxon>Eukaryota</taxon>
        <taxon>Viridiplantae</taxon>
        <taxon>Streptophyta</taxon>
        <taxon>Embryophyta</taxon>
        <taxon>Tracheophyta</taxon>
        <taxon>Spermatophyta</taxon>
        <taxon>Magnoliopsida</taxon>
        <taxon>eudicotyledons</taxon>
        <taxon>Gunneridae</taxon>
        <taxon>Pentapetalae</taxon>
        <taxon>rosids</taxon>
        <taxon>fabids</taxon>
        <taxon>Rosales</taxon>
        <taxon>Cannabaceae</taxon>
        <taxon>Parasponia</taxon>
    </lineage>
</organism>
<gene>
    <name evidence="1" type="ORF">PanWU01x14_041340</name>
</gene>
<dbReference type="AlphaFoldDB" id="A0A2P5DQH4"/>
<dbReference type="Proteomes" id="UP000237105">
    <property type="component" value="Unassembled WGS sequence"/>
</dbReference>
<reference evidence="2" key="1">
    <citation type="submission" date="2016-06" db="EMBL/GenBank/DDBJ databases">
        <title>Parallel loss of symbiosis genes in relatives of nitrogen-fixing non-legume Parasponia.</title>
        <authorList>
            <person name="Van Velzen R."/>
            <person name="Holmer R."/>
            <person name="Bu F."/>
            <person name="Rutten L."/>
            <person name="Van Zeijl A."/>
            <person name="Liu W."/>
            <person name="Santuari L."/>
            <person name="Cao Q."/>
            <person name="Sharma T."/>
            <person name="Shen D."/>
            <person name="Roswanjaya Y."/>
            <person name="Wardhani T."/>
            <person name="Kalhor M.S."/>
            <person name="Jansen J."/>
            <person name="Van den Hoogen J."/>
            <person name="Gungor B."/>
            <person name="Hartog M."/>
            <person name="Hontelez J."/>
            <person name="Verver J."/>
            <person name="Yang W.-C."/>
            <person name="Schijlen E."/>
            <person name="Repin R."/>
            <person name="Schilthuizen M."/>
            <person name="Schranz E."/>
            <person name="Heidstra R."/>
            <person name="Miyata K."/>
            <person name="Fedorova E."/>
            <person name="Kohlen W."/>
            <person name="Bisseling T."/>
            <person name="Smit S."/>
            <person name="Geurts R."/>
        </authorList>
    </citation>
    <scope>NUCLEOTIDE SEQUENCE [LARGE SCALE GENOMIC DNA]</scope>
    <source>
        <strain evidence="2">cv. WU1-14</strain>
    </source>
</reference>
<keyword evidence="2" id="KW-1185">Reference proteome</keyword>
<evidence type="ECO:0000313" key="2">
    <source>
        <dbReference type="Proteomes" id="UP000237105"/>
    </source>
</evidence>
<feature type="non-terminal residue" evidence="1">
    <location>
        <position position="1"/>
    </location>
</feature>
<evidence type="ECO:0000313" key="1">
    <source>
        <dbReference type="EMBL" id="PON75509.1"/>
    </source>
</evidence>
<sequence>PSFIIVEMILNLIIVQAALELAYFVLAVDDTEVMPSNATCLAIFPISSSMHQAQSLRVQSVKPNCCRCLKQLELTRGFIQW</sequence>
<protein>
    <submittedName>
        <fullName evidence="1">Uncharacterized protein</fullName>
    </submittedName>
</protein>